<evidence type="ECO:0000256" key="1">
    <source>
        <dbReference type="ARBA" id="ARBA00022563"/>
    </source>
</evidence>
<organism evidence="5 6">
    <name type="scientific">Staphylococcus gallinarum</name>
    <dbReference type="NCBI Taxonomy" id="1293"/>
    <lineage>
        <taxon>Bacteria</taxon>
        <taxon>Bacillati</taxon>
        <taxon>Bacillota</taxon>
        <taxon>Bacilli</taxon>
        <taxon>Bacillales</taxon>
        <taxon>Staphylococcaceae</taxon>
        <taxon>Staphylococcus</taxon>
    </lineage>
</organism>
<accession>A0A380FJT4</accession>
<evidence type="ECO:0000256" key="3">
    <source>
        <dbReference type="ARBA" id="ARBA00022741"/>
    </source>
</evidence>
<protein>
    <submittedName>
        <fullName evidence="5">Formyltetrahydrofolate synthetase</fullName>
        <ecNumber evidence="5">6.3.4.3</ecNumber>
    </submittedName>
</protein>
<dbReference type="InterPro" id="IPR000559">
    <property type="entry name" value="Formate_THF_ligase"/>
</dbReference>
<dbReference type="InterPro" id="IPR027417">
    <property type="entry name" value="P-loop_NTPase"/>
</dbReference>
<dbReference type="AlphaFoldDB" id="A0A380FJT4"/>
<keyword evidence="2 5" id="KW-0436">Ligase</keyword>
<evidence type="ECO:0000313" key="5">
    <source>
        <dbReference type="EMBL" id="SUM33596.1"/>
    </source>
</evidence>
<dbReference type="Pfam" id="PF01268">
    <property type="entry name" value="FTHFS"/>
    <property type="match status" value="1"/>
</dbReference>
<keyword evidence="1" id="KW-0554">One-carbon metabolism</keyword>
<evidence type="ECO:0000256" key="2">
    <source>
        <dbReference type="ARBA" id="ARBA00022598"/>
    </source>
</evidence>
<keyword evidence="3" id="KW-0547">Nucleotide-binding</keyword>
<dbReference type="EC" id="6.3.4.3" evidence="5"/>
<evidence type="ECO:0000313" key="6">
    <source>
        <dbReference type="Proteomes" id="UP000255277"/>
    </source>
</evidence>
<dbReference type="EMBL" id="UHDK01000001">
    <property type="protein sequence ID" value="SUM33596.1"/>
    <property type="molecule type" value="Genomic_DNA"/>
</dbReference>
<dbReference type="SUPFAM" id="SSF52540">
    <property type="entry name" value="P-loop containing nucleoside triphosphate hydrolases"/>
    <property type="match status" value="1"/>
</dbReference>
<proteinExistence type="predicted"/>
<sequence>MNLAHLSDLEIANQATLQPIGDIADKAGIPSDALEPYGHYKAKIDINKIRKNKQKREGRIGYSNESNTCWGREINSYSWISRCI</sequence>
<evidence type="ECO:0000256" key="4">
    <source>
        <dbReference type="ARBA" id="ARBA00022840"/>
    </source>
</evidence>
<dbReference type="GO" id="GO:0005524">
    <property type="term" value="F:ATP binding"/>
    <property type="evidence" value="ECO:0007669"/>
    <property type="project" value="UniProtKB-KW"/>
</dbReference>
<dbReference type="Proteomes" id="UP000255277">
    <property type="component" value="Unassembled WGS sequence"/>
</dbReference>
<name>A0A380FJT4_STAGA</name>
<gene>
    <name evidence="5" type="primary">fhs_6</name>
    <name evidence="5" type="ORF">NCTC12195_03062</name>
</gene>
<dbReference type="Gene3D" id="3.40.50.300">
    <property type="entry name" value="P-loop containing nucleotide triphosphate hydrolases"/>
    <property type="match status" value="1"/>
</dbReference>
<keyword evidence="4" id="KW-0067">ATP-binding</keyword>
<dbReference type="GO" id="GO:0006730">
    <property type="term" value="P:one-carbon metabolic process"/>
    <property type="evidence" value="ECO:0007669"/>
    <property type="project" value="UniProtKB-KW"/>
</dbReference>
<reference evidence="5 6" key="1">
    <citation type="submission" date="2018-06" db="EMBL/GenBank/DDBJ databases">
        <authorList>
            <consortium name="Pathogen Informatics"/>
            <person name="Doyle S."/>
        </authorList>
    </citation>
    <scope>NUCLEOTIDE SEQUENCE [LARGE SCALE GENOMIC DNA]</scope>
    <source>
        <strain evidence="5 6">NCTC12195</strain>
    </source>
</reference>
<dbReference type="GO" id="GO:0004329">
    <property type="term" value="F:formate-tetrahydrofolate ligase activity"/>
    <property type="evidence" value="ECO:0007669"/>
    <property type="project" value="UniProtKB-EC"/>
</dbReference>